<dbReference type="EnsemblFungi" id="CEF86771">
    <property type="protein sequence ID" value="CEF86771"/>
    <property type="gene ID" value="FGRRES_13919"/>
</dbReference>
<reference evidence="1" key="2">
    <citation type="journal article" date="2010" name="Nature">
        <title>Comparative genomics reveals mobile pathogenicity chromosomes in Fusarium.</title>
        <authorList>
            <person name="Ma L.J."/>
            <person name="van der Does H.C."/>
            <person name="Borkovich K.A."/>
            <person name="Coleman J.J."/>
            <person name="Daboussi M.J."/>
            <person name="Di Pietro A."/>
            <person name="Dufresne M."/>
            <person name="Freitag M."/>
            <person name="Grabherr M."/>
            <person name="Henrissat B."/>
            <person name="Houterman P.M."/>
            <person name="Kang S."/>
            <person name="Shim W.B."/>
            <person name="Woloshuk C."/>
            <person name="Xie X."/>
            <person name="Xu J.R."/>
            <person name="Antoniw J."/>
            <person name="Baker S.E."/>
            <person name="Bluhm B.H."/>
            <person name="Breakspear A."/>
            <person name="Brown D.W."/>
            <person name="Butchko R.A."/>
            <person name="Chapman S."/>
            <person name="Coulson R."/>
            <person name="Coutinho P.M."/>
            <person name="Danchin E.G."/>
            <person name="Diener A."/>
            <person name="Gale L.R."/>
            <person name="Gardiner D.M."/>
            <person name="Goff S."/>
            <person name="Hammond-Kosack K.E."/>
            <person name="Hilburn K."/>
            <person name="Hua-Van A."/>
            <person name="Jonkers W."/>
            <person name="Kazan K."/>
            <person name="Kodira C.D."/>
            <person name="Koehrsen M."/>
            <person name="Kumar L."/>
            <person name="Lee Y.H."/>
            <person name="Li L."/>
            <person name="Manners J.M."/>
            <person name="Miranda-Saavedra D."/>
            <person name="Mukherjee M."/>
            <person name="Park G."/>
            <person name="Park J."/>
            <person name="Park S.Y."/>
            <person name="Proctor R.H."/>
            <person name="Regev A."/>
            <person name="Ruiz-Roldan M.C."/>
            <person name="Sain D."/>
            <person name="Sakthikumar S."/>
            <person name="Sykes S."/>
            <person name="Schwartz D.C."/>
            <person name="Turgeon B.G."/>
            <person name="Wapinski I."/>
            <person name="Yoder O."/>
            <person name="Young S."/>
            <person name="Zeng Q."/>
            <person name="Zhou S."/>
            <person name="Galagan J."/>
            <person name="Cuomo C.A."/>
            <person name="Kistler H.C."/>
            <person name="Rep M."/>
        </authorList>
    </citation>
    <scope>GENOME REANNOTATION</scope>
    <source>
        <strain evidence="1">PH-1 / ATCC MYA-4620 / FGSC 9075 / NRRL 31084</strain>
    </source>
</reference>
<sequence>MLVSVSNEQTFSAAAPDKSLAKTIDQITSYNTKKKPMGQKSDISRCRGKRYGVCFTSHPNLLNRTSVTAAKSPRRLGAGWYLGSGGLLFEQTRRPGLSMNLSVVSHLLGTAVIPPWGCVSNSTVESTEKGNSLFCSNPKGAATLQSNVITQSSISPWLENGWSWYGSKDAVPTVLALQGYRLEGTQRKQKWAGGF</sequence>
<dbReference type="EMBL" id="HG970334">
    <property type="status" value="NOT_ANNOTATED_CDS"/>
    <property type="molecule type" value="Genomic_DNA"/>
</dbReference>
<evidence type="ECO:0000313" key="1">
    <source>
        <dbReference type="EnsemblFungi" id="CEF86771"/>
    </source>
</evidence>
<accession>A0A0E0SK08</accession>
<dbReference type="AlphaFoldDB" id="A0A098DY15"/>
<reference evidence="1" key="3">
    <citation type="submission" date="2017-01" db="UniProtKB">
        <authorList>
            <consortium name="EnsemblFungi"/>
        </authorList>
    </citation>
    <scope>IDENTIFICATION</scope>
    <source>
        <strain evidence="1">PH-1 / ATCC MYA-4620 / FGSC 9075 / NRRL 31084</strain>
    </source>
</reference>
<accession>A0A098DY15</accession>
<proteinExistence type="predicted"/>
<protein>
    <submittedName>
        <fullName evidence="1">Uncharacterized protein</fullName>
    </submittedName>
</protein>
<organism evidence="1">
    <name type="scientific">Gibberella zeae (strain ATCC MYA-4620 / CBS 123657 / FGSC 9075 / NRRL 31084 / PH-1)</name>
    <name type="common">Wheat head blight fungus</name>
    <name type="synonym">Fusarium graminearum</name>
    <dbReference type="NCBI Taxonomy" id="229533"/>
    <lineage>
        <taxon>Eukaryota</taxon>
        <taxon>Fungi</taxon>
        <taxon>Dikarya</taxon>
        <taxon>Ascomycota</taxon>
        <taxon>Pezizomycotina</taxon>
        <taxon>Sordariomycetes</taxon>
        <taxon>Hypocreomycetidae</taxon>
        <taxon>Hypocreales</taxon>
        <taxon>Nectriaceae</taxon>
        <taxon>Fusarium</taxon>
    </lineage>
</organism>
<name>A0A098DY15_GIBZE</name>
<reference evidence="1" key="1">
    <citation type="journal article" date="2007" name="Science">
        <title>The Fusarium graminearum genome reveals a link between localized polymorphism and pathogen specialization.</title>
        <authorList>
            <person name="Cuomo C.A."/>
            <person name="Gueldener U."/>
            <person name="Xu J.-R."/>
            <person name="Trail F."/>
            <person name="Turgeon B.G."/>
            <person name="Di Pietro A."/>
            <person name="Walton J.D."/>
            <person name="Ma L.-J."/>
            <person name="Baker S.E."/>
            <person name="Rep M."/>
            <person name="Adam G."/>
            <person name="Antoniw J."/>
            <person name="Baldwin T."/>
            <person name="Calvo S.E."/>
            <person name="Chang Y.-L."/>
            <person name="DeCaprio D."/>
            <person name="Gale L.R."/>
            <person name="Gnerre S."/>
            <person name="Goswami R.S."/>
            <person name="Hammond-Kosack K."/>
            <person name="Harris L.J."/>
            <person name="Hilburn K."/>
            <person name="Kennell J.C."/>
            <person name="Kroken S."/>
            <person name="Magnuson J.K."/>
            <person name="Mannhaupt G."/>
            <person name="Mauceli E.W."/>
            <person name="Mewes H.-W."/>
            <person name="Mitterbauer R."/>
            <person name="Muehlbauer G."/>
            <person name="Muensterkoetter M."/>
            <person name="Nelson D."/>
            <person name="O'Donnell K."/>
            <person name="Ouellet T."/>
            <person name="Qi W."/>
            <person name="Quesneville H."/>
            <person name="Roncero M.I.G."/>
            <person name="Seong K.-Y."/>
            <person name="Tetko I.V."/>
            <person name="Urban M."/>
            <person name="Waalwijk C."/>
            <person name="Ward T.J."/>
            <person name="Yao J."/>
            <person name="Birren B.W."/>
            <person name="Kistler H.C."/>
        </authorList>
    </citation>
    <scope>NUCLEOTIDE SEQUENCE [LARGE SCALE GENOMIC DNA]</scope>
    <source>
        <strain evidence="1">PH-1 / ATCC MYA-4620 / FGSC 9075 / NRRL 31084</strain>
    </source>
</reference>